<protein>
    <recommendedName>
        <fullName evidence="1">Conserved hypothetical protein CHP02391 domain-containing protein</fullName>
    </recommendedName>
</protein>
<dbReference type="OrthoDB" id="1863356at2"/>
<keyword evidence="3" id="KW-1185">Reference proteome</keyword>
<dbReference type="AlphaFoldDB" id="D9TIB9"/>
<proteinExistence type="predicted"/>
<dbReference type="eggNOG" id="ENOG502Z8W7">
    <property type="taxonomic scope" value="Bacteria"/>
</dbReference>
<dbReference type="KEGG" id="cob:COB47_0419"/>
<dbReference type="Proteomes" id="UP000000347">
    <property type="component" value="Chromosome"/>
</dbReference>
<dbReference type="Pfam" id="PF09509">
    <property type="entry name" value="Hypoth_Ymh"/>
    <property type="match status" value="1"/>
</dbReference>
<reference evidence="2 3" key="1">
    <citation type="journal article" date="2010" name="J. Bacteriol.">
        <title>Complete genome sequence of the cellulolytic thermophile Caldicellulosiruptor obsidiansis OB47T.</title>
        <authorList>
            <person name="Elkins J.G."/>
            <person name="Lochner A."/>
            <person name="Hamilton-Brehm S.D."/>
            <person name="Davenport K.W."/>
            <person name="Podar M."/>
            <person name="Brown S.D."/>
            <person name="Land M.L."/>
            <person name="Hauser L.J."/>
            <person name="Klingeman D.M."/>
            <person name="Raman B."/>
            <person name="Goodwin L.A."/>
            <person name="Tapia R."/>
            <person name="Meincke L.J."/>
            <person name="Detter J.C."/>
            <person name="Bruce D.C."/>
            <person name="Han C.S."/>
            <person name="Palumbo A.V."/>
            <person name="Cottingham R.W."/>
            <person name="Keller M."/>
            <person name="Graham D.E."/>
        </authorList>
    </citation>
    <scope>NUCLEOTIDE SEQUENCE [LARGE SCALE GENOMIC DNA]</scope>
    <source>
        <strain evidence="3">ATCC BAA-2073 / strain OB47</strain>
    </source>
</reference>
<gene>
    <name evidence="2" type="ordered locus">COB47_0419</name>
</gene>
<dbReference type="EMBL" id="CP002164">
    <property type="protein sequence ID" value="ADL41751.1"/>
    <property type="molecule type" value="Genomic_DNA"/>
</dbReference>
<dbReference type="NCBIfam" id="TIGR02391">
    <property type="entry name" value="hypoth_ymh"/>
    <property type="match status" value="1"/>
</dbReference>
<evidence type="ECO:0000313" key="2">
    <source>
        <dbReference type="EMBL" id="ADL41751.1"/>
    </source>
</evidence>
<sequence length="239" mass="27911">MNYRMIAIQVGDLLKYDTSKNDIERAANSVFNFQREDFPKEAITSERAKLIHDWILTLAKQKMNNDGRNRLLRKFLYLITPEDKVAEVEKILREAGVNLHIDDALNEFYSRNYHYLICKHCLQLYKQKNYFHAVFEAAKVYNKMVKEKTQSDKDGYELMMDVWALKGVLKVTPCETDTDKNVQEGLKFLSAGLMRAIRNPTAHEPALDWPISKDDCLDLLSFISFLLRQLDKAVYYKGN</sequence>
<evidence type="ECO:0000259" key="1">
    <source>
        <dbReference type="Pfam" id="PF09509"/>
    </source>
</evidence>
<name>D9TIB9_CALOO</name>
<accession>D9TIB9</accession>
<dbReference type="RefSeq" id="WP_013289757.1">
    <property type="nucleotide sequence ID" value="NC_014392.1"/>
</dbReference>
<evidence type="ECO:0000313" key="3">
    <source>
        <dbReference type="Proteomes" id="UP000000347"/>
    </source>
</evidence>
<organism evidence="2 3">
    <name type="scientific">Caldicellulosiruptor obsidiansis (strain ATCC BAA-2073 / JCM 16842 / OB47)</name>
    <dbReference type="NCBI Taxonomy" id="608506"/>
    <lineage>
        <taxon>Bacteria</taxon>
        <taxon>Bacillati</taxon>
        <taxon>Bacillota</taxon>
        <taxon>Bacillota incertae sedis</taxon>
        <taxon>Caldicellulosiruptorales</taxon>
        <taxon>Caldicellulosiruptoraceae</taxon>
        <taxon>Caldicellulosiruptor</taxon>
    </lineage>
</organism>
<feature type="domain" description="Conserved hypothetical protein CHP02391" evidence="1">
    <location>
        <begin position="112"/>
        <end position="230"/>
    </location>
</feature>
<dbReference type="InterPro" id="IPR012654">
    <property type="entry name" value="CHP02391"/>
</dbReference>
<dbReference type="HOGENOM" id="CLU_1159419_0_0_9"/>